<dbReference type="RefSeq" id="WP_108903581.1">
    <property type="nucleotide sequence ID" value="NZ_CP029187.1"/>
</dbReference>
<feature type="chain" id="PRO_5015747039" description="Carboxypeptidase regulatory-like domain-containing protein" evidence="1">
    <location>
        <begin position="19"/>
        <end position="228"/>
    </location>
</feature>
<gene>
    <name evidence="2" type="ORF">HYN49_07705</name>
</gene>
<keyword evidence="3" id="KW-1185">Reference proteome</keyword>
<dbReference type="SUPFAM" id="SSF49478">
    <property type="entry name" value="Cna protein B-type domain"/>
    <property type="match status" value="1"/>
</dbReference>
<name>A0A2S1SHD8_9FLAO</name>
<dbReference type="Proteomes" id="UP000244937">
    <property type="component" value="Chromosome"/>
</dbReference>
<dbReference type="EMBL" id="CP029187">
    <property type="protein sequence ID" value="AWI25795.1"/>
    <property type="molecule type" value="Genomic_DNA"/>
</dbReference>
<sequence>MKKIYLLFALLAGTAIFAFSPAATPATVSRMVNPVKDTLCEIQLNVTVRDASLGNPVPGANLILKDASENVLETKIADADGRASFTVACSRDYTVGAYGDGFNGNSVLLSVPPDSKSPVLLDIPLQAIGEMIKSSGGHLLDFKVRVFNPKKTPLNIRFGPDSKNMQTIAIAGGAVWESPAFPTDQKLQLWVTTNKVVKKYVTLPGKAYQLVYDKVKKVYGIEEVVVEE</sequence>
<accession>A0A2S1SHD8</accession>
<evidence type="ECO:0000313" key="3">
    <source>
        <dbReference type="Proteomes" id="UP000244937"/>
    </source>
</evidence>
<evidence type="ECO:0008006" key="4">
    <source>
        <dbReference type="Google" id="ProtNLM"/>
    </source>
</evidence>
<dbReference type="Pfam" id="PF13620">
    <property type="entry name" value="CarboxypepD_reg"/>
    <property type="match status" value="1"/>
</dbReference>
<organism evidence="2 3">
    <name type="scientific">Flavobacterium pallidum</name>
    <dbReference type="NCBI Taxonomy" id="2172098"/>
    <lineage>
        <taxon>Bacteria</taxon>
        <taxon>Pseudomonadati</taxon>
        <taxon>Bacteroidota</taxon>
        <taxon>Flavobacteriia</taxon>
        <taxon>Flavobacteriales</taxon>
        <taxon>Flavobacteriaceae</taxon>
        <taxon>Flavobacterium</taxon>
    </lineage>
</organism>
<dbReference type="AlphaFoldDB" id="A0A2S1SHD8"/>
<protein>
    <recommendedName>
        <fullName evidence="4">Carboxypeptidase regulatory-like domain-containing protein</fullName>
    </recommendedName>
</protein>
<evidence type="ECO:0000313" key="2">
    <source>
        <dbReference type="EMBL" id="AWI25795.1"/>
    </source>
</evidence>
<keyword evidence="1" id="KW-0732">Signal</keyword>
<dbReference type="Gene3D" id="2.60.40.1120">
    <property type="entry name" value="Carboxypeptidase-like, regulatory domain"/>
    <property type="match status" value="1"/>
</dbReference>
<dbReference type="KEGG" id="fpal:HYN49_07705"/>
<reference evidence="2 3" key="1">
    <citation type="submission" date="2018-05" db="EMBL/GenBank/DDBJ databases">
        <title>Genome sequencing of Flavobacterium sp. HYN0049.</title>
        <authorList>
            <person name="Yi H."/>
            <person name="Baek C."/>
        </authorList>
    </citation>
    <scope>NUCLEOTIDE SEQUENCE [LARGE SCALE GENOMIC DNA]</scope>
    <source>
        <strain evidence="2 3">HYN0049</strain>
    </source>
</reference>
<evidence type="ECO:0000256" key="1">
    <source>
        <dbReference type="SAM" id="SignalP"/>
    </source>
</evidence>
<feature type="signal peptide" evidence="1">
    <location>
        <begin position="1"/>
        <end position="18"/>
    </location>
</feature>
<proteinExistence type="predicted"/>